<feature type="compositionally biased region" description="Polar residues" evidence="1">
    <location>
        <begin position="417"/>
        <end position="427"/>
    </location>
</feature>
<evidence type="ECO:0000313" key="3">
    <source>
        <dbReference type="Proteomes" id="UP000297452"/>
    </source>
</evidence>
<feature type="compositionally biased region" description="Polar residues" evidence="1">
    <location>
        <begin position="85"/>
        <end position="95"/>
    </location>
</feature>
<reference evidence="2 3" key="1">
    <citation type="submission" date="2017-12" db="EMBL/GenBank/DDBJ databases">
        <title>Comparative genomics of Botrytis spp.</title>
        <authorList>
            <person name="Valero-Jimenez C.A."/>
            <person name="Tapia P."/>
            <person name="Veloso J."/>
            <person name="Silva-Moreno E."/>
            <person name="Staats M."/>
            <person name="Valdes J.H."/>
            <person name="Van Kan J.A.L."/>
        </authorList>
    </citation>
    <scope>NUCLEOTIDE SEQUENCE [LARGE SCALE GENOMIC DNA]</scope>
    <source>
        <strain evidence="2 3">MUCL2120</strain>
    </source>
</reference>
<protein>
    <submittedName>
        <fullName evidence="2">Uncharacterized protein</fullName>
    </submittedName>
</protein>
<keyword evidence="3" id="KW-1185">Reference proteome</keyword>
<dbReference type="AlphaFoldDB" id="A0A4Z1J242"/>
<proteinExistence type="predicted"/>
<gene>
    <name evidence="2" type="ORF">BOTNAR_0046g00360</name>
</gene>
<dbReference type="Proteomes" id="UP000297452">
    <property type="component" value="Unassembled WGS sequence"/>
</dbReference>
<evidence type="ECO:0000313" key="2">
    <source>
        <dbReference type="EMBL" id="TGO67234.1"/>
    </source>
</evidence>
<feature type="compositionally biased region" description="Polar residues" evidence="1">
    <location>
        <begin position="158"/>
        <end position="178"/>
    </location>
</feature>
<feature type="region of interest" description="Disordered" evidence="1">
    <location>
        <begin position="417"/>
        <end position="475"/>
    </location>
</feature>
<dbReference type="EMBL" id="PQXJ01000046">
    <property type="protein sequence ID" value="TGO67234.1"/>
    <property type="molecule type" value="Genomic_DNA"/>
</dbReference>
<comment type="caution">
    <text evidence="2">The sequence shown here is derived from an EMBL/GenBank/DDBJ whole genome shotgun (WGS) entry which is preliminary data.</text>
</comment>
<sequence>MSDHRVPFTYDEYRRANWSRNEIISGAAGPVLGRIPLEGEPSLASGDHHSYTPSYDSQHYLSGSQHSYSNTETPAVYTADPGRQYGSTFDNPNIAQPQPQTTQQFQQYISPLLSMNSSAFNPSIIEPQQVQNYGSLAAAHNFAERQNTTRDFVERQRQISPPSRAPSSIHPQSTGSPATWEQLQTEIPGAKYIPLKDKEPLYGIWSPVPWDSGYNPAFHSAYPRNKGPVADLWRDTWQGQEGCEEERICLMFDHVDLYRLAYITTVHLGSVERPDTIVEGMTGPDGGNLVNWLRDIVAILNEAGRPPGFGGVSHRRPGAFTVEQVRSLFAIMANRNNINRGKAFNILEGWVWLSGWSPRLVLRNVPETIVSHWNHSYQTALTDRALRWDWRIKEFIYEETVNSKGEAVWKLKLNELGSQPSGSTSKEQQPEPSRHLRRHIKHSRASTSNSSHSHHHSQSSNRDVEYTGKGKKPRR</sequence>
<feature type="region of interest" description="Disordered" evidence="1">
    <location>
        <begin position="149"/>
        <end position="178"/>
    </location>
</feature>
<evidence type="ECO:0000256" key="1">
    <source>
        <dbReference type="SAM" id="MobiDB-lite"/>
    </source>
</evidence>
<feature type="region of interest" description="Disordered" evidence="1">
    <location>
        <begin position="39"/>
        <end position="103"/>
    </location>
</feature>
<feature type="compositionally biased region" description="Basic residues" evidence="1">
    <location>
        <begin position="435"/>
        <end position="444"/>
    </location>
</feature>
<name>A0A4Z1J242_9HELO</name>
<accession>A0A4Z1J242</accession>
<feature type="compositionally biased region" description="Polar residues" evidence="1">
    <location>
        <begin position="51"/>
        <end position="73"/>
    </location>
</feature>
<organism evidence="2 3">
    <name type="scientific">Botryotinia narcissicola</name>
    <dbReference type="NCBI Taxonomy" id="278944"/>
    <lineage>
        <taxon>Eukaryota</taxon>
        <taxon>Fungi</taxon>
        <taxon>Dikarya</taxon>
        <taxon>Ascomycota</taxon>
        <taxon>Pezizomycotina</taxon>
        <taxon>Leotiomycetes</taxon>
        <taxon>Helotiales</taxon>
        <taxon>Sclerotiniaceae</taxon>
        <taxon>Botryotinia</taxon>
    </lineage>
</organism>
<dbReference type="OrthoDB" id="3544716at2759"/>